<gene>
    <name evidence="1" type="ORF">C427_1024</name>
</gene>
<evidence type="ECO:0000313" key="2">
    <source>
        <dbReference type="Proteomes" id="UP000011864"/>
    </source>
</evidence>
<proteinExistence type="predicted"/>
<dbReference type="EMBL" id="CP003837">
    <property type="protein sequence ID" value="AGH43133.1"/>
    <property type="molecule type" value="Genomic_DNA"/>
</dbReference>
<accession>K6ZSE8</accession>
<protein>
    <submittedName>
        <fullName evidence="1">Uncharacterized protein</fullName>
    </submittedName>
</protein>
<reference evidence="1 2" key="1">
    <citation type="journal article" date="2013" name="Genome Announc.">
        <title>Complete Genome Sequence of Glaciecola psychrophila Strain 170T.</title>
        <authorList>
            <person name="Yin J."/>
            <person name="Chen J."/>
            <person name="Liu G."/>
            <person name="Yu Y."/>
            <person name="Song L."/>
            <person name="Wang X."/>
            <person name="Qu X."/>
        </authorList>
    </citation>
    <scope>NUCLEOTIDE SEQUENCE [LARGE SCALE GENOMIC DNA]</scope>
    <source>
        <strain evidence="1 2">170</strain>
    </source>
</reference>
<evidence type="ECO:0000313" key="1">
    <source>
        <dbReference type="EMBL" id="AGH43133.1"/>
    </source>
</evidence>
<name>K6ZSE8_9ALTE</name>
<dbReference type="HOGENOM" id="CLU_3331168_0_0_6"/>
<organism evidence="1 2">
    <name type="scientific">Paraglaciecola psychrophila 170</name>
    <dbReference type="NCBI Taxonomy" id="1129794"/>
    <lineage>
        <taxon>Bacteria</taxon>
        <taxon>Pseudomonadati</taxon>
        <taxon>Pseudomonadota</taxon>
        <taxon>Gammaproteobacteria</taxon>
        <taxon>Alteromonadales</taxon>
        <taxon>Alteromonadaceae</taxon>
        <taxon>Paraglaciecola</taxon>
    </lineage>
</organism>
<sequence>MEHQAFWLADDDDMELALGGFNVSLCDYAKLDWLYLNQ</sequence>
<dbReference type="STRING" id="1129794.C427_1024"/>
<dbReference type="KEGG" id="gps:C427_1024"/>
<dbReference type="AlphaFoldDB" id="K6ZSE8"/>
<dbReference type="Proteomes" id="UP000011864">
    <property type="component" value="Chromosome"/>
</dbReference>
<keyword evidence="2" id="KW-1185">Reference proteome</keyword>
<dbReference type="PATRIC" id="fig|1129794.4.peg.1011"/>